<keyword evidence="3" id="KW-1185">Reference proteome</keyword>
<comment type="caution">
    <text evidence="2">The sequence shown here is derived from an EMBL/GenBank/DDBJ whole genome shotgun (WGS) entry which is preliminary data.</text>
</comment>
<dbReference type="PANTHER" id="PTHR45527">
    <property type="entry name" value="NONRIBOSOMAL PEPTIDE SYNTHETASE"/>
    <property type="match status" value="1"/>
</dbReference>
<dbReference type="GO" id="GO:0031177">
    <property type="term" value="F:phosphopantetheine binding"/>
    <property type="evidence" value="ECO:0007669"/>
    <property type="project" value="TreeGrafter"/>
</dbReference>
<dbReference type="GO" id="GO:0016874">
    <property type="term" value="F:ligase activity"/>
    <property type="evidence" value="ECO:0007669"/>
    <property type="project" value="UniProtKB-KW"/>
</dbReference>
<dbReference type="AlphaFoldDB" id="A0A8H7AC78"/>
<dbReference type="SUPFAM" id="SSF56801">
    <property type="entry name" value="Acetyl-CoA synthetase-like"/>
    <property type="match status" value="1"/>
</dbReference>
<keyword evidence="1" id="KW-0436">Ligase</keyword>
<dbReference type="Proteomes" id="UP000606974">
    <property type="component" value="Unassembled WGS sequence"/>
</dbReference>
<protein>
    <submittedName>
        <fullName evidence="2">Uncharacterized protein</fullName>
    </submittedName>
</protein>
<reference evidence="2" key="1">
    <citation type="submission" date="2020-02" db="EMBL/GenBank/DDBJ databases">
        <authorList>
            <person name="Palmer J.M."/>
        </authorList>
    </citation>
    <scope>NUCLEOTIDE SEQUENCE</scope>
    <source>
        <strain evidence="2">EPUS1.4</strain>
        <tissue evidence="2">Thallus</tissue>
    </source>
</reference>
<dbReference type="EMBL" id="JAACFV010000120">
    <property type="protein sequence ID" value="KAF7505022.1"/>
    <property type="molecule type" value="Genomic_DNA"/>
</dbReference>
<dbReference type="PANTHER" id="PTHR45527:SF3">
    <property type="entry name" value="SIDEROPHORE SYNTHETASE (EUROFUNG)"/>
    <property type="match status" value="1"/>
</dbReference>
<evidence type="ECO:0000313" key="2">
    <source>
        <dbReference type="EMBL" id="KAF7505022.1"/>
    </source>
</evidence>
<organism evidence="2 3">
    <name type="scientific">Endocarpon pusillum</name>
    <dbReference type="NCBI Taxonomy" id="364733"/>
    <lineage>
        <taxon>Eukaryota</taxon>
        <taxon>Fungi</taxon>
        <taxon>Dikarya</taxon>
        <taxon>Ascomycota</taxon>
        <taxon>Pezizomycotina</taxon>
        <taxon>Eurotiomycetes</taxon>
        <taxon>Chaetothyriomycetidae</taxon>
        <taxon>Verrucariales</taxon>
        <taxon>Verrucariaceae</taxon>
        <taxon>Endocarpon</taxon>
    </lineage>
</organism>
<evidence type="ECO:0000313" key="3">
    <source>
        <dbReference type="Proteomes" id="UP000606974"/>
    </source>
</evidence>
<dbReference type="GO" id="GO:0005737">
    <property type="term" value="C:cytoplasm"/>
    <property type="evidence" value="ECO:0007669"/>
    <property type="project" value="TreeGrafter"/>
</dbReference>
<proteinExistence type="predicted"/>
<evidence type="ECO:0000256" key="1">
    <source>
        <dbReference type="ARBA" id="ARBA00022598"/>
    </source>
</evidence>
<name>A0A8H7AC78_9EURO</name>
<dbReference type="GO" id="GO:0044550">
    <property type="term" value="P:secondary metabolite biosynthetic process"/>
    <property type="evidence" value="ECO:0007669"/>
    <property type="project" value="TreeGrafter"/>
</dbReference>
<dbReference type="GO" id="GO:0043041">
    <property type="term" value="P:amino acid activation for nonribosomal peptide biosynthetic process"/>
    <property type="evidence" value="ECO:0007669"/>
    <property type="project" value="TreeGrafter"/>
</dbReference>
<sequence>MANRNATLAPLIALIEDSLAENLPVHMLPTAYIPVSKIYMNGSGKTDRRRLRDLVAAITFEQLASLNPARSHGPRHVPSTEAERQLYQLWTSVLPIDANSISANDDFRASAVILSVPCV</sequence>
<dbReference type="InterPro" id="IPR045851">
    <property type="entry name" value="AMP-bd_C_sf"/>
</dbReference>
<gene>
    <name evidence="2" type="ORF">GJ744_001476</name>
</gene>
<accession>A0A8H7AC78</accession>
<dbReference type="Gene3D" id="3.30.300.30">
    <property type="match status" value="1"/>
</dbReference>
<dbReference type="OrthoDB" id="5153761at2759"/>